<dbReference type="InterPro" id="IPR002048">
    <property type="entry name" value="EF_hand_dom"/>
</dbReference>
<dbReference type="OrthoDB" id="26525at2759"/>
<dbReference type="GO" id="GO:0008218">
    <property type="term" value="P:bioluminescence"/>
    <property type="evidence" value="ECO:0007669"/>
    <property type="project" value="UniProtKB-KW"/>
</dbReference>
<name>A0A7M5X135_9CNID</name>
<dbReference type="InterPro" id="IPR011992">
    <property type="entry name" value="EF-hand-dom_pair"/>
</dbReference>
<keyword evidence="3" id="KW-0599">Photoprotein</keyword>
<feature type="domain" description="EF-hand" evidence="4">
    <location>
        <begin position="225"/>
        <end position="260"/>
    </location>
</feature>
<evidence type="ECO:0000313" key="5">
    <source>
        <dbReference type="EnsemblMetazoa" id="CLYHEMP016116.1"/>
    </source>
</evidence>
<evidence type="ECO:0000256" key="1">
    <source>
        <dbReference type="ARBA" id="ARBA00007828"/>
    </source>
</evidence>
<dbReference type="EnsemblMetazoa" id="CLYHEMT016116.1">
    <property type="protein sequence ID" value="CLYHEMP016116.1"/>
    <property type="gene ID" value="CLYHEMG016116"/>
</dbReference>
<dbReference type="Gene3D" id="1.10.238.10">
    <property type="entry name" value="EF-hand"/>
    <property type="match status" value="1"/>
</dbReference>
<dbReference type="Proteomes" id="UP000594262">
    <property type="component" value="Unplaced"/>
</dbReference>
<dbReference type="CDD" id="cd00051">
    <property type="entry name" value="EFh"/>
    <property type="match status" value="1"/>
</dbReference>
<proteinExistence type="inferred from homology"/>
<evidence type="ECO:0000259" key="4">
    <source>
        <dbReference type="PROSITE" id="PS50222"/>
    </source>
</evidence>
<accession>A0A7M5X135</accession>
<organism evidence="5 6">
    <name type="scientific">Clytia hemisphaerica</name>
    <dbReference type="NCBI Taxonomy" id="252671"/>
    <lineage>
        <taxon>Eukaryota</taxon>
        <taxon>Metazoa</taxon>
        <taxon>Cnidaria</taxon>
        <taxon>Hydrozoa</taxon>
        <taxon>Hydroidolina</taxon>
        <taxon>Leptothecata</taxon>
        <taxon>Obeliida</taxon>
        <taxon>Clytiidae</taxon>
        <taxon>Clytia</taxon>
    </lineage>
</organism>
<keyword evidence="2" id="KW-0455">Luminescence</keyword>
<dbReference type="Pfam" id="PF13499">
    <property type="entry name" value="EF-hand_7"/>
    <property type="match status" value="1"/>
</dbReference>
<dbReference type="RefSeq" id="XP_066931196.1">
    <property type="nucleotide sequence ID" value="XM_067075095.1"/>
</dbReference>
<evidence type="ECO:0000313" key="6">
    <source>
        <dbReference type="Proteomes" id="UP000594262"/>
    </source>
</evidence>
<evidence type="ECO:0000256" key="2">
    <source>
        <dbReference type="ARBA" id="ARBA00023223"/>
    </source>
</evidence>
<keyword evidence="6" id="KW-1185">Reference proteome</keyword>
<dbReference type="AlphaFoldDB" id="A0A7M5X135"/>
<dbReference type="PROSITE" id="PS50222">
    <property type="entry name" value="EF_HAND_2"/>
    <property type="match status" value="1"/>
</dbReference>
<protein>
    <recommendedName>
        <fullName evidence="4">EF-hand domain-containing protein</fullName>
    </recommendedName>
</protein>
<sequence>MAASQILGQFFVTGDVSQAALVASICFSNRSDSDEKIIRNIVKNGWDEEEQVISNLLQSPFLLPEDIRLSTIIKGLEDDEMPYFILSACIGIQRVKLKDDDLESLEKLLRKAVFNEHGAVCMRAFITLNPFLKYPKDNQLFIDILSTKKSPLHETALSWLVLHVSDKQELLKLLNDCHVKDSLVTDAVKKIDDHCQSLAHGEESPVTIEVFDYVPNMIDFEAMLDKEDALTEFFDDLDTDHDEKLSAKEVQTFLEDIGKEVKIDDVIEEMKKIGIDDGGKIDRDGFMEMMFPKFQIH</sequence>
<dbReference type="SUPFAM" id="SSF47473">
    <property type="entry name" value="EF-hand"/>
    <property type="match status" value="1"/>
</dbReference>
<dbReference type="GeneID" id="136818867"/>
<dbReference type="GO" id="GO:0005509">
    <property type="term" value="F:calcium ion binding"/>
    <property type="evidence" value="ECO:0007669"/>
    <property type="project" value="InterPro"/>
</dbReference>
<comment type="similarity">
    <text evidence="1">Belongs to the aequorin family.</text>
</comment>
<evidence type="ECO:0000256" key="3">
    <source>
        <dbReference type="ARBA" id="ARBA00023262"/>
    </source>
</evidence>
<reference evidence="5" key="1">
    <citation type="submission" date="2021-01" db="UniProtKB">
        <authorList>
            <consortium name="EnsemblMetazoa"/>
        </authorList>
    </citation>
    <scope>IDENTIFICATION</scope>
</reference>